<evidence type="ECO:0000313" key="2">
    <source>
        <dbReference type="Proteomes" id="UP000827724"/>
    </source>
</evidence>
<gene>
    <name evidence="1" type="ORF">Trco_007085</name>
</gene>
<name>A0A9P8TUI6_9HYPO</name>
<evidence type="ECO:0000313" key="1">
    <source>
        <dbReference type="EMBL" id="KAH6605378.1"/>
    </source>
</evidence>
<organism evidence="1 2">
    <name type="scientific">Trichoderma cornu-damae</name>
    <dbReference type="NCBI Taxonomy" id="654480"/>
    <lineage>
        <taxon>Eukaryota</taxon>
        <taxon>Fungi</taxon>
        <taxon>Dikarya</taxon>
        <taxon>Ascomycota</taxon>
        <taxon>Pezizomycotina</taxon>
        <taxon>Sordariomycetes</taxon>
        <taxon>Hypocreomycetidae</taxon>
        <taxon>Hypocreales</taxon>
        <taxon>Hypocreaceae</taxon>
        <taxon>Trichoderma</taxon>
    </lineage>
</organism>
<accession>A0A9P8TUI6</accession>
<proteinExistence type="predicted"/>
<dbReference type="EMBL" id="JAIWOZ010000005">
    <property type="protein sequence ID" value="KAH6605378.1"/>
    <property type="molecule type" value="Genomic_DNA"/>
</dbReference>
<reference evidence="1" key="1">
    <citation type="submission" date="2021-08" db="EMBL/GenBank/DDBJ databases">
        <title>Chromosome-Level Trichoderma cornu-damae using Hi-C Data.</title>
        <authorList>
            <person name="Kim C.S."/>
        </authorList>
    </citation>
    <scope>NUCLEOTIDE SEQUENCE</scope>
    <source>
        <strain evidence="1">KA19-0412C</strain>
    </source>
</reference>
<dbReference type="Proteomes" id="UP000827724">
    <property type="component" value="Unassembled WGS sequence"/>
</dbReference>
<sequence>MYPYFKFTNCEWTLTRKQFRSMFFDGDKPNAQFEALISHIMYRRKEVDLWIPVSTEEQIITE</sequence>
<protein>
    <submittedName>
        <fullName evidence="1">Uncharacterized protein</fullName>
    </submittedName>
</protein>
<keyword evidence="2" id="KW-1185">Reference proteome</keyword>
<comment type="caution">
    <text evidence="1">The sequence shown here is derived from an EMBL/GenBank/DDBJ whole genome shotgun (WGS) entry which is preliminary data.</text>
</comment>
<dbReference type="AlphaFoldDB" id="A0A9P8TUI6"/>